<sequence>MIGFSDEEIAAIIRSVEKSLKSITGYTDENQTPRTLKRAISRPGDPWLLGEHRLLCGDATLPEDVAHLLGAAKPHLIVTDLPSDDGTADWRNAWTLFPGDVAYVWHSGIHSGMVSNSLLASGFEMRAQIIRVRNRPLKSRANYQCQHESCWYVVRKGRNANWTGNQVQTTVWSIDRKQTKILQGIQKPVETMRRPMENNSIAGDAVYDPFSGSGTTIIAAQTAGRNSVMPWKSIPLRWMWQ</sequence>
<dbReference type="GO" id="GO:0032259">
    <property type="term" value="P:methylation"/>
    <property type="evidence" value="ECO:0007669"/>
    <property type="project" value="UniProtKB-KW"/>
</dbReference>
<evidence type="ECO:0000259" key="3">
    <source>
        <dbReference type="Pfam" id="PF01555"/>
    </source>
</evidence>
<evidence type="ECO:0000313" key="4">
    <source>
        <dbReference type="EMBL" id="VFJ65736.1"/>
    </source>
</evidence>
<name>A0A450TF65_9GAMM</name>
<gene>
    <name evidence="4" type="ORF">BECKFW1821C_GA0114237_100834</name>
</gene>
<proteinExistence type="predicted"/>
<dbReference type="Gene3D" id="3.40.50.150">
    <property type="entry name" value="Vaccinia Virus protein VP39"/>
    <property type="match status" value="1"/>
</dbReference>
<feature type="domain" description="DNA methylase N-4/N-6" evidence="3">
    <location>
        <begin position="163"/>
        <end position="228"/>
    </location>
</feature>
<organism evidence="4">
    <name type="scientific">Candidatus Kentrum sp. FW</name>
    <dbReference type="NCBI Taxonomy" id="2126338"/>
    <lineage>
        <taxon>Bacteria</taxon>
        <taxon>Pseudomonadati</taxon>
        <taxon>Pseudomonadota</taxon>
        <taxon>Gammaproteobacteria</taxon>
        <taxon>Candidatus Kentrum</taxon>
    </lineage>
</organism>
<protein>
    <submittedName>
        <fullName evidence="4">DNA modification methylase</fullName>
    </submittedName>
</protein>
<evidence type="ECO:0000256" key="2">
    <source>
        <dbReference type="ARBA" id="ARBA00022679"/>
    </source>
</evidence>
<accession>A0A450TF65</accession>
<dbReference type="AlphaFoldDB" id="A0A450TF65"/>
<evidence type="ECO:0000256" key="1">
    <source>
        <dbReference type="ARBA" id="ARBA00022603"/>
    </source>
</evidence>
<dbReference type="InterPro" id="IPR002941">
    <property type="entry name" value="DNA_methylase_N4/N6"/>
</dbReference>
<dbReference type="GO" id="GO:0003677">
    <property type="term" value="F:DNA binding"/>
    <property type="evidence" value="ECO:0007669"/>
    <property type="project" value="InterPro"/>
</dbReference>
<dbReference type="SUPFAM" id="SSF53335">
    <property type="entry name" value="S-adenosyl-L-methionine-dependent methyltransferases"/>
    <property type="match status" value="1"/>
</dbReference>
<keyword evidence="2" id="KW-0808">Transferase</keyword>
<keyword evidence="1 4" id="KW-0489">Methyltransferase</keyword>
<dbReference type="EMBL" id="CAADFE010000008">
    <property type="protein sequence ID" value="VFJ65736.1"/>
    <property type="molecule type" value="Genomic_DNA"/>
</dbReference>
<reference evidence="4" key="1">
    <citation type="submission" date="2019-02" db="EMBL/GenBank/DDBJ databases">
        <authorList>
            <person name="Gruber-Vodicka R. H."/>
            <person name="Seah K. B. B."/>
        </authorList>
    </citation>
    <scope>NUCLEOTIDE SEQUENCE</scope>
    <source>
        <strain evidence="4">BECK_BZ131</strain>
    </source>
</reference>
<dbReference type="InterPro" id="IPR029063">
    <property type="entry name" value="SAM-dependent_MTases_sf"/>
</dbReference>
<dbReference type="Pfam" id="PF01555">
    <property type="entry name" value="N6_N4_Mtase"/>
    <property type="match status" value="1"/>
</dbReference>
<dbReference type="GO" id="GO:0008170">
    <property type="term" value="F:N-methyltransferase activity"/>
    <property type="evidence" value="ECO:0007669"/>
    <property type="project" value="InterPro"/>
</dbReference>